<dbReference type="Pfam" id="PF14615">
    <property type="entry name" value="Rsa3"/>
    <property type="match status" value="1"/>
</dbReference>
<evidence type="ECO:0000256" key="1">
    <source>
        <dbReference type="ARBA" id="ARBA00003035"/>
    </source>
</evidence>
<proteinExistence type="inferred from homology"/>
<evidence type="ECO:0000256" key="2">
    <source>
        <dbReference type="ARBA" id="ARBA00004604"/>
    </source>
</evidence>
<dbReference type="VEuPathDB" id="FungiDB:GGTG_05192"/>
<protein>
    <recommendedName>
        <fullName evidence="4">Ribosome assembly protein 3</fullName>
    </recommendedName>
</protein>
<evidence type="ECO:0000259" key="8">
    <source>
        <dbReference type="Pfam" id="PF14615"/>
    </source>
</evidence>
<accession>J3NV79</accession>
<comment type="similarity">
    <text evidence="3">Belongs to the RSA3 family.</text>
</comment>
<evidence type="ECO:0000313" key="9">
    <source>
        <dbReference type="EMBL" id="EJT75255.1"/>
    </source>
</evidence>
<dbReference type="InterPro" id="IPR051898">
    <property type="entry name" value="Ribosome_Assembly_3"/>
</dbReference>
<gene>
    <name evidence="10" type="primary">20345650</name>
    <name evidence="9" type="ORF">GGTG_05192</name>
</gene>
<comment type="function">
    <text evidence="1">Required for efficient biogenesis of the 60S ribosomal subunit.</text>
</comment>
<dbReference type="GO" id="GO:0030687">
    <property type="term" value="C:preribosome, large subunit precursor"/>
    <property type="evidence" value="ECO:0007669"/>
    <property type="project" value="TreeGrafter"/>
</dbReference>
<reference evidence="10" key="5">
    <citation type="submission" date="2018-04" db="UniProtKB">
        <authorList>
            <consortium name="EnsemblFungi"/>
        </authorList>
    </citation>
    <scope>IDENTIFICATION</scope>
    <source>
        <strain evidence="10">R3-111a-1</strain>
    </source>
</reference>
<evidence type="ECO:0000256" key="5">
    <source>
        <dbReference type="ARBA" id="ARBA00022517"/>
    </source>
</evidence>
<name>J3NV79_GAET3</name>
<comment type="subcellular location">
    <subcellularLocation>
        <location evidence="2">Nucleus</location>
        <location evidence="2">Nucleolus</location>
    </subcellularLocation>
</comment>
<keyword evidence="6" id="KW-0539">Nucleus</keyword>
<dbReference type="HOGENOM" id="CLU_2250336_0_0_1"/>
<dbReference type="GO" id="GO:0000027">
    <property type="term" value="P:ribosomal large subunit assembly"/>
    <property type="evidence" value="ECO:0007669"/>
    <property type="project" value="TreeGrafter"/>
</dbReference>
<dbReference type="GeneID" id="20345650"/>
<keyword evidence="5" id="KW-0690">Ribosome biogenesis</keyword>
<evidence type="ECO:0000313" key="11">
    <source>
        <dbReference type="Proteomes" id="UP000006039"/>
    </source>
</evidence>
<reference evidence="10" key="4">
    <citation type="journal article" date="2015" name="G3 (Bethesda)">
        <title>Genome sequences of three phytopathogenic species of the Magnaporthaceae family of fungi.</title>
        <authorList>
            <person name="Okagaki L.H."/>
            <person name="Nunes C.C."/>
            <person name="Sailsbery J."/>
            <person name="Clay B."/>
            <person name="Brown D."/>
            <person name="John T."/>
            <person name="Oh Y."/>
            <person name="Young N."/>
            <person name="Fitzgerald M."/>
            <person name="Haas B.J."/>
            <person name="Zeng Q."/>
            <person name="Young S."/>
            <person name="Adiconis X."/>
            <person name="Fan L."/>
            <person name="Levin J.Z."/>
            <person name="Mitchell T.K."/>
            <person name="Okubara P.A."/>
            <person name="Farman M.L."/>
            <person name="Kohn L.M."/>
            <person name="Birren B."/>
            <person name="Ma L.-J."/>
            <person name="Dean R.A."/>
        </authorList>
    </citation>
    <scope>NUCLEOTIDE SEQUENCE</scope>
    <source>
        <strain evidence="10">R3-111a-1</strain>
    </source>
</reference>
<keyword evidence="11" id="KW-1185">Reference proteome</keyword>
<dbReference type="InterPro" id="IPR028217">
    <property type="entry name" value="Rsa3_C"/>
</dbReference>
<dbReference type="EnsemblFungi" id="EJT75255">
    <property type="protein sequence ID" value="EJT75255"/>
    <property type="gene ID" value="GGTG_05192"/>
</dbReference>
<dbReference type="PANTHER" id="PTHR28127:SF1">
    <property type="entry name" value="RIBOSOME ASSEMBLY PROTEIN 3"/>
    <property type="match status" value="1"/>
</dbReference>
<reference evidence="9" key="3">
    <citation type="submission" date="2010-09" db="EMBL/GenBank/DDBJ databases">
        <title>Annotation of Gaeumannomyces graminis var. tritici R3-111a-1.</title>
        <authorList>
            <consortium name="The Broad Institute Genome Sequencing Platform"/>
            <person name="Ma L.-J."/>
            <person name="Dead R."/>
            <person name="Young S.K."/>
            <person name="Zeng Q."/>
            <person name="Gargeya S."/>
            <person name="Fitzgerald M."/>
            <person name="Haas B."/>
            <person name="Abouelleil A."/>
            <person name="Alvarado L."/>
            <person name="Arachchi H.M."/>
            <person name="Berlin A."/>
            <person name="Brown A."/>
            <person name="Chapman S.B."/>
            <person name="Chen Z."/>
            <person name="Dunbar C."/>
            <person name="Freedman E."/>
            <person name="Gearin G."/>
            <person name="Gellesch M."/>
            <person name="Goldberg J."/>
            <person name="Griggs A."/>
            <person name="Gujja S."/>
            <person name="Heiman D."/>
            <person name="Howarth C."/>
            <person name="Larson L."/>
            <person name="Lui A."/>
            <person name="MacDonald P.J.P."/>
            <person name="Mehta T."/>
            <person name="Montmayeur A."/>
            <person name="Murphy C."/>
            <person name="Neiman D."/>
            <person name="Pearson M."/>
            <person name="Priest M."/>
            <person name="Roberts A."/>
            <person name="Saif S."/>
            <person name="Shea T."/>
            <person name="Shenoy N."/>
            <person name="Sisk P."/>
            <person name="Stolte C."/>
            <person name="Sykes S."/>
            <person name="Yandava C."/>
            <person name="Wortman J."/>
            <person name="Nusbaum C."/>
            <person name="Birren B."/>
        </authorList>
    </citation>
    <scope>NUCLEOTIDE SEQUENCE</scope>
    <source>
        <strain evidence="9">R3-111a-1</strain>
    </source>
</reference>
<dbReference type="STRING" id="644352.J3NV79"/>
<dbReference type="RefSeq" id="XP_009221255.1">
    <property type="nucleotide sequence ID" value="XM_009222991.1"/>
</dbReference>
<dbReference type="GO" id="GO:0005730">
    <property type="term" value="C:nucleolus"/>
    <property type="evidence" value="ECO:0007669"/>
    <property type="project" value="UniProtKB-SubCell"/>
</dbReference>
<evidence type="ECO:0000313" key="10">
    <source>
        <dbReference type="EnsemblFungi" id="EJT75255"/>
    </source>
</evidence>
<organism evidence="9">
    <name type="scientific">Gaeumannomyces tritici (strain R3-111a-1)</name>
    <name type="common">Wheat and barley take-all root rot fungus</name>
    <name type="synonym">Gaeumannomyces graminis var. tritici</name>
    <dbReference type="NCBI Taxonomy" id="644352"/>
    <lineage>
        <taxon>Eukaryota</taxon>
        <taxon>Fungi</taxon>
        <taxon>Dikarya</taxon>
        <taxon>Ascomycota</taxon>
        <taxon>Pezizomycotina</taxon>
        <taxon>Sordariomycetes</taxon>
        <taxon>Sordariomycetidae</taxon>
        <taxon>Magnaporthales</taxon>
        <taxon>Magnaporthaceae</taxon>
        <taxon>Gaeumannomyces</taxon>
    </lineage>
</organism>
<dbReference type="Proteomes" id="UP000006039">
    <property type="component" value="Unassembled WGS sequence"/>
</dbReference>
<dbReference type="OrthoDB" id="69550at2759"/>
<keyword evidence="7" id="KW-0687">Ribonucleoprotein</keyword>
<feature type="domain" description="Ribosome-assembly protein 3 C-terminal" evidence="8">
    <location>
        <begin position="38"/>
        <end position="84"/>
    </location>
</feature>
<dbReference type="AlphaFoldDB" id="J3NV79"/>
<evidence type="ECO:0000256" key="3">
    <source>
        <dbReference type="ARBA" id="ARBA00006256"/>
    </source>
</evidence>
<reference evidence="9" key="2">
    <citation type="submission" date="2010-07" db="EMBL/GenBank/DDBJ databases">
        <authorList>
            <consortium name="The Broad Institute Genome Sequencing Platform"/>
            <consortium name="Broad Institute Genome Sequencing Center for Infectious Disease"/>
            <person name="Ma L.-J."/>
            <person name="Dead R."/>
            <person name="Young S."/>
            <person name="Zeng Q."/>
            <person name="Koehrsen M."/>
            <person name="Alvarado L."/>
            <person name="Berlin A."/>
            <person name="Chapman S.B."/>
            <person name="Chen Z."/>
            <person name="Freedman E."/>
            <person name="Gellesch M."/>
            <person name="Goldberg J."/>
            <person name="Griggs A."/>
            <person name="Gujja S."/>
            <person name="Heilman E.R."/>
            <person name="Heiman D."/>
            <person name="Hepburn T."/>
            <person name="Howarth C."/>
            <person name="Jen D."/>
            <person name="Larson L."/>
            <person name="Mehta T."/>
            <person name="Neiman D."/>
            <person name="Pearson M."/>
            <person name="Roberts A."/>
            <person name="Saif S."/>
            <person name="Shea T."/>
            <person name="Shenoy N."/>
            <person name="Sisk P."/>
            <person name="Stolte C."/>
            <person name="Sykes S."/>
            <person name="Walk T."/>
            <person name="White J."/>
            <person name="Yandava C."/>
            <person name="Haas B."/>
            <person name="Nusbaum C."/>
            <person name="Birren B."/>
        </authorList>
    </citation>
    <scope>NUCLEOTIDE SEQUENCE</scope>
    <source>
        <strain evidence="9">R3-111a-1</strain>
    </source>
</reference>
<reference evidence="11" key="1">
    <citation type="submission" date="2010-07" db="EMBL/GenBank/DDBJ databases">
        <title>The genome sequence of Gaeumannomyces graminis var. tritici strain R3-111a-1.</title>
        <authorList>
            <consortium name="The Broad Institute Genome Sequencing Platform"/>
            <person name="Ma L.-J."/>
            <person name="Dead R."/>
            <person name="Young S."/>
            <person name="Zeng Q."/>
            <person name="Koehrsen M."/>
            <person name="Alvarado L."/>
            <person name="Berlin A."/>
            <person name="Chapman S.B."/>
            <person name="Chen Z."/>
            <person name="Freedman E."/>
            <person name="Gellesch M."/>
            <person name="Goldberg J."/>
            <person name="Griggs A."/>
            <person name="Gujja S."/>
            <person name="Heilman E.R."/>
            <person name="Heiman D."/>
            <person name="Hepburn T."/>
            <person name="Howarth C."/>
            <person name="Jen D."/>
            <person name="Larson L."/>
            <person name="Mehta T."/>
            <person name="Neiman D."/>
            <person name="Pearson M."/>
            <person name="Roberts A."/>
            <person name="Saif S."/>
            <person name="Shea T."/>
            <person name="Shenoy N."/>
            <person name="Sisk P."/>
            <person name="Stolte C."/>
            <person name="Sykes S."/>
            <person name="Walk T."/>
            <person name="White J."/>
            <person name="Yandava C."/>
            <person name="Haas B."/>
            <person name="Nusbaum C."/>
            <person name="Birren B."/>
        </authorList>
    </citation>
    <scope>NUCLEOTIDE SEQUENCE [LARGE SCALE GENOMIC DNA]</scope>
    <source>
        <strain evidence="11">R3-111a-1</strain>
    </source>
</reference>
<dbReference type="eggNOG" id="ENOG502SBU9">
    <property type="taxonomic scope" value="Eukaryota"/>
</dbReference>
<sequence>MSRLCRCLPVGHLHYQTRTMTKDTTTAAAATPSASPEFEAFYLQRATRELAEDLDRVRAADDFRGPDAVPMLVRALRQGAASFSPRDQARIVAGAATATDKAAK</sequence>
<evidence type="ECO:0000256" key="6">
    <source>
        <dbReference type="ARBA" id="ARBA00023242"/>
    </source>
</evidence>
<evidence type="ECO:0000256" key="7">
    <source>
        <dbReference type="ARBA" id="ARBA00023274"/>
    </source>
</evidence>
<dbReference type="PANTHER" id="PTHR28127">
    <property type="entry name" value="RIBOSOME ASSEMBLY PROTEIN 3"/>
    <property type="match status" value="1"/>
</dbReference>
<evidence type="ECO:0000256" key="4">
    <source>
        <dbReference type="ARBA" id="ARBA00015339"/>
    </source>
</evidence>
<dbReference type="EMBL" id="GL385397">
    <property type="protein sequence ID" value="EJT75255.1"/>
    <property type="molecule type" value="Genomic_DNA"/>
</dbReference>